<dbReference type="Gene3D" id="1.25.10.10">
    <property type="entry name" value="Leucine-rich Repeat Variant"/>
    <property type="match status" value="1"/>
</dbReference>
<organism evidence="7 8">
    <name type="scientific">Polarella glacialis</name>
    <name type="common">Dinoflagellate</name>
    <dbReference type="NCBI Taxonomy" id="89957"/>
    <lineage>
        <taxon>Eukaryota</taxon>
        <taxon>Sar</taxon>
        <taxon>Alveolata</taxon>
        <taxon>Dinophyceae</taxon>
        <taxon>Suessiales</taxon>
        <taxon>Suessiaceae</taxon>
        <taxon>Polarella</taxon>
    </lineage>
</organism>
<dbReference type="GO" id="GO:0070979">
    <property type="term" value="P:protein K11-linked ubiquitination"/>
    <property type="evidence" value="ECO:0007669"/>
    <property type="project" value="TreeGrafter"/>
</dbReference>
<evidence type="ECO:0000256" key="3">
    <source>
        <dbReference type="ARBA" id="ARBA00022776"/>
    </source>
</evidence>
<protein>
    <recommendedName>
        <fullName evidence="6">Anaphase-promoting complex subunit 1 middle domain-containing protein</fullName>
    </recommendedName>
</protein>
<gene>
    <name evidence="7" type="ORF">PGLA2088_LOCUS46776</name>
</gene>
<sequence>MSSAAVFQAFLRRCRPLGGRPSEVLATTAWPSWSLTGSRCTPQVEQSSSCTHLCERCTPGRWQTACCSWLLLLWVLTMPSPWSGIRSNLPRCVSYVDEPSPGMSSCSASKDTIPGLGFPAGDANVQLRWVCAELPLAVGYLPEKRQHAVYLLRRRANAVHTAVPETGVAPSGFGLQAPAICREPSEVFLQRLHTFSFDGPPCELDNVFLLAPECEFSRSRSTGSGEASSEASLGARGLLLALFVRSTGQLIIARLWTWEVIVSLDGIRAACPLLPGDDLRVRQSCPSGLSGHPSRWHGANHCRVVLQEPGGPPLPTSAGLPQPLADVLLDPMELTRTSAVLCFDRHKLPQYLLLLGEATREISLLWGGVTLCQVEVADALIGRRKSERFSWLGDGVANRFTLISEDGHSYRCAAPLQPHSPRLLGTTSALALLLPSEELAYRLAGDVQVWCLHRGSGQNSSSDEDDEEWRRFCELIFCLTEKALADGGGESADPPYKRARTAASRSGRPEENRQDGSESPDWEWLLGSAVHARERRDARYSGLESSQEFLPHSPLRQFAVDDARNSGPLHAAATAPAVESRDTSTDVSDDVWEGRTATPPRLLLQHLDDLFLVLHLLYEEWKLHTLHSRLLPQLALLLYGLATRLRLPLFAAFYAQDFPAVRDTAIAMAAFGGYGAWLWQVFARDRGPQTQSAPSHTAPAVQRLREMCVPHLLLACRQLAKGSAVEATKAEIGQQKFPEVFPLSSLLISLLRLLSSRADHGDRTPQSSSLSCRSSTGVVQIPGVQPSVASPPSPLPCFSAGPQGLALAGAERARAVSRWLRGPPGPAGCPPWEAALMLLVQHQVARADVELWSLALAAPVQECLRAAAEEPRSDWLVEAYYLIGREDLALLAQGSHAAAGDGAADGIVPSGGSRRTKDLLEAAGVPGAGEDLLSSPSPTADPMESSEWLYRMFDRDRRAKEVARLLSSSRPVTLRVLRRPEQTDLDFEQSKQSRLAQAAVRQAALCVGRGAFTLGAVRPLPTELLQTPPLVLSGRFPPQGGVQSLDPNHHKAELNVWAEFSNGVATALQVSTGPGTELTRGWILHHKAEAAANGGSANTHGGFILGLGLRGCLKVMPVADCYKYLRLQHDTTSTAVILGMASSHIASMDAGLTRMCCVHIPSMLPATYSDMEINSPVQSSAVMGIGLLFAGSAHRMMTELLVAEIGRRPSDRALNDREGYSLAAGFALGCVCLGLGADAPGLADLQLHTWLLRYIHGGTAMPMPGAATRDSKQNPNHDPATCSSLLSEPEGINVSVTSPAGCVALALIFLRTNCEAVASRVVIPQNVFQLDYIRPDFAMMRLVTRSLIMWDSVEASEEWLQKQIPPFLSELEAQPAHSTMEETRQAPLSPLSPTFRTPPPMGGSYPTSPVMGMGGLLGSSFGASDGAAPGQPSDIDWLLVGQTKASLIAGACLSLGLRFAGTSNLAAKQVLIVRLRSFRD</sequence>
<dbReference type="GO" id="GO:0031145">
    <property type="term" value="P:anaphase-promoting complex-dependent catabolic process"/>
    <property type="evidence" value="ECO:0007669"/>
    <property type="project" value="TreeGrafter"/>
</dbReference>
<feature type="domain" description="Anaphase-promoting complex subunit 1 middle" evidence="6">
    <location>
        <begin position="599"/>
        <end position="664"/>
    </location>
</feature>
<feature type="region of interest" description="Disordered" evidence="5">
    <location>
        <begin position="488"/>
        <end position="520"/>
    </location>
</feature>
<evidence type="ECO:0000313" key="8">
    <source>
        <dbReference type="Proteomes" id="UP000626109"/>
    </source>
</evidence>
<feature type="compositionally biased region" description="Basic and acidic residues" evidence="5">
    <location>
        <begin position="507"/>
        <end position="516"/>
    </location>
</feature>
<dbReference type="PANTHER" id="PTHR12827:SF3">
    <property type="entry name" value="ANAPHASE-PROMOTING COMPLEX SUBUNIT 1"/>
    <property type="match status" value="1"/>
</dbReference>
<comment type="similarity">
    <text evidence="1">Belongs to the APC1 family.</text>
</comment>
<evidence type="ECO:0000256" key="1">
    <source>
        <dbReference type="ARBA" id="ARBA00010547"/>
    </source>
</evidence>
<dbReference type="EMBL" id="CAJNNW010036310">
    <property type="protein sequence ID" value="CAE8733281.1"/>
    <property type="molecule type" value="Genomic_DNA"/>
</dbReference>
<reference evidence="7" key="1">
    <citation type="submission" date="2021-02" db="EMBL/GenBank/DDBJ databases">
        <authorList>
            <person name="Dougan E. K."/>
            <person name="Rhodes N."/>
            <person name="Thang M."/>
            <person name="Chan C."/>
        </authorList>
    </citation>
    <scope>NUCLEOTIDE SEQUENCE</scope>
</reference>
<keyword evidence="3" id="KW-0498">Mitosis</keyword>
<keyword evidence="2" id="KW-0132">Cell division</keyword>
<keyword evidence="4" id="KW-0131">Cell cycle</keyword>
<evidence type="ECO:0000256" key="2">
    <source>
        <dbReference type="ARBA" id="ARBA00022618"/>
    </source>
</evidence>
<evidence type="ECO:0000313" key="7">
    <source>
        <dbReference type="EMBL" id="CAE8733281.1"/>
    </source>
</evidence>
<dbReference type="GO" id="GO:0007091">
    <property type="term" value="P:metaphase/anaphase transition of mitotic cell cycle"/>
    <property type="evidence" value="ECO:0007669"/>
    <property type="project" value="TreeGrafter"/>
</dbReference>
<feature type="region of interest" description="Disordered" evidence="5">
    <location>
        <begin position="569"/>
        <end position="591"/>
    </location>
</feature>
<dbReference type="PANTHER" id="PTHR12827">
    <property type="entry name" value="MEIOTIC CHECKPOINT REGULATOR TSG24 FAMILY MEMBER"/>
    <property type="match status" value="1"/>
</dbReference>
<comment type="caution">
    <text evidence="7">The sequence shown here is derived from an EMBL/GenBank/DDBJ whole genome shotgun (WGS) entry which is preliminary data.</text>
</comment>
<dbReference type="InterPro" id="IPR024990">
    <property type="entry name" value="Apc1"/>
</dbReference>
<accession>A0A813LNH9</accession>
<proteinExistence type="inferred from homology"/>
<dbReference type="InterPro" id="IPR046794">
    <property type="entry name" value="Apc1_MidN"/>
</dbReference>
<dbReference type="Proteomes" id="UP000626109">
    <property type="component" value="Unassembled WGS sequence"/>
</dbReference>
<dbReference type="GO" id="GO:0051301">
    <property type="term" value="P:cell division"/>
    <property type="evidence" value="ECO:0007669"/>
    <property type="project" value="UniProtKB-KW"/>
</dbReference>
<dbReference type="Pfam" id="PF20518">
    <property type="entry name" value="Apc1_MidN"/>
    <property type="match status" value="1"/>
</dbReference>
<name>A0A813LNH9_POLGL</name>
<dbReference type="GO" id="GO:0060090">
    <property type="term" value="F:molecular adaptor activity"/>
    <property type="evidence" value="ECO:0007669"/>
    <property type="project" value="TreeGrafter"/>
</dbReference>
<evidence type="ECO:0000256" key="4">
    <source>
        <dbReference type="ARBA" id="ARBA00023306"/>
    </source>
</evidence>
<evidence type="ECO:0000256" key="5">
    <source>
        <dbReference type="SAM" id="MobiDB-lite"/>
    </source>
</evidence>
<feature type="non-terminal residue" evidence="7">
    <location>
        <position position="1"/>
    </location>
</feature>
<dbReference type="GO" id="GO:0005680">
    <property type="term" value="C:anaphase-promoting complex"/>
    <property type="evidence" value="ECO:0007669"/>
    <property type="project" value="InterPro"/>
</dbReference>
<evidence type="ECO:0000259" key="6">
    <source>
        <dbReference type="Pfam" id="PF20518"/>
    </source>
</evidence>
<dbReference type="InterPro" id="IPR011989">
    <property type="entry name" value="ARM-like"/>
</dbReference>